<dbReference type="PANTHER" id="PTHR43715">
    <property type="entry name" value="GDP-MANNOSE 4,6-DEHYDRATASE"/>
    <property type="match status" value="1"/>
</dbReference>
<dbReference type="InterPro" id="IPR006368">
    <property type="entry name" value="GDP_Man_deHydtase"/>
</dbReference>
<dbReference type="Gene3D" id="3.90.25.10">
    <property type="entry name" value="UDP-galactose 4-epimerase, domain 1"/>
    <property type="match status" value="1"/>
</dbReference>
<dbReference type="FunFam" id="3.40.50.720:FF:000924">
    <property type="entry name" value="GDP-mannose 4,6 dehydratase"/>
    <property type="match status" value="1"/>
</dbReference>
<keyword evidence="5" id="KW-0456">Lyase</keyword>
<evidence type="ECO:0000256" key="1">
    <source>
        <dbReference type="ARBA" id="ARBA00000188"/>
    </source>
</evidence>
<dbReference type="EC" id="4.2.1.47" evidence="4"/>
<dbReference type="GO" id="GO:0042351">
    <property type="term" value="P:'de novo' GDP-L-fucose biosynthetic process"/>
    <property type="evidence" value="ECO:0007669"/>
    <property type="project" value="TreeGrafter"/>
</dbReference>
<dbReference type="CDD" id="cd05260">
    <property type="entry name" value="GDP_MD_SDR_e"/>
    <property type="match status" value="1"/>
</dbReference>
<accession>A0A1S2VCS9</accession>
<dbReference type="EMBL" id="MORL01000022">
    <property type="protein sequence ID" value="OIN56514.1"/>
    <property type="molecule type" value="Genomic_DNA"/>
</dbReference>
<comment type="function">
    <text evidence="6">Catalyzes the conversion of GDP-D-mannose to GDP-4-dehydro-6-deoxy-D-mannose.</text>
</comment>
<dbReference type="Proteomes" id="UP000181790">
    <property type="component" value="Unassembled WGS sequence"/>
</dbReference>
<comment type="similarity">
    <text evidence="3">Belongs to the NAD(P)-dependent epimerase/dehydratase family. GDP-mannose 4,6-dehydratase subfamily.</text>
</comment>
<evidence type="ECO:0000256" key="5">
    <source>
        <dbReference type="ARBA" id="ARBA00023239"/>
    </source>
</evidence>
<evidence type="ECO:0000256" key="3">
    <source>
        <dbReference type="ARBA" id="ARBA00009263"/>
    </source>
</evidence>
<dbReference type="OrthoDB" id="9779041at2"/>
<evidence type="ECO:0000256" key="2">
    <source>
        <dbReference type="ARBA" id="ARBA00001937"/>
    </source>
</evidence>
<comment type="catalytic activity">
    <reaction evidence="1">
        <text>GDP-alpha-D-mannose = GDP-4-dehydro-alpha-D-rhamnose + H2O</text>
        <dbReference type="Rhea" id="RHEA:23820"/>
        <dbReference type="ChEBI" id="CHEBI:15377"/>
        <dbReference type="ChEBI" id="CHEBI:57527"/>
        <dbReference type="ChEBI" id="CHEBI:57964"/>
        <dbReference type="EC" id="4.2.1.47"/>
    </reaction>
</comment>
<dbReference type="AlphaFoldDB" id="A0A1S2VCS9"/>
<protein>
    <recommendedName>
        <fullName evidence="4">GDP-mannose 4,6-dehydratase</fullName>
        <ecNumber evidence="4">4.2.1.47</ecNumber>
    </recommendedName>
</protein>
<evidence type="ECO:0000313" key="9">
    <source>
        <dbReference type="Proteomes" id="UP000181790"/>
    </source>
</evidence>
<reference evidence="8 9" key="1">
    <citation type="submission" date="2016-10" db="EMBL/GenBank/DDBJ databases">
        <title>Arsenicibacter rosenii gen. nov., sp. nov., an efficient arsenic-methylating bacterium isolated from an arsenic-contaminated paddy soil.</title>
        <authorList>
            <person name="Huang K."/>
        </authorList>
    </citation>
    <scope>NUCLEOTIDE SEQUENCE [LARGE SCALE GENOMIC DNA]</scope>
    <source>
        <strain evidence="8 9">SM-1</strain>
    </source>
</reference>
<gene>
    <name evidence="8" type="ORF">BLX24_24675</name>
</gene>
<dbReference type="Pfam" id="PF16363">
    <property type="entry name" value="GDP_Man_Dehyd"/>
    <property type="match status" value="1"/>
</dbReference>
<dbReference type="RefSeq" id="WP_071505899.1">
    <property type="nucleotide sequence ID" value="NZ_MORL01000022.1"/>
</dbReference>
<keyword evidence="9" id="KW-1185">Reference proteome</keyword>
<name>A0A1S2VCS9_9BACT</name>
<comment type="cofactor">
    <cofactor evidence="2">
        <name>NADP(+)</name>
        <dbReference type="ChEBI" id="CHEBI:58349"/>
    </cofactor>
</comment>
<dbReference type="Gene3D" id="3.40.50.720">
    <property type="entry name" value="NAD(P)-binding Rossmann-like Domain"/>
    <property type="match status" value="1"/>
</dbReference>
<dbReference type="InterPro" id="IPR016040">
    <property type="entry name" value="NAD(P)-bd_dom"/>
</dbReference>
<comment type="caution">
    <text evidence="8">The sequence shown here is derived from an EMBL/GenBank/DDBJ whole genome shotgun (WGS) entry which is preliminary data.</text>
</comment>
<dbReference type="InterPro" id="IPR036291">
    <property type="entry name" value="NAD(P)-bd_dom_sf"/>
</dbReference>
<dbReference type="PANTHER" id="PTHR43715:SF1">
    <property type="entry name" value="GDP-MANNOSE 4,6 DEHYDRATASE"/>
    <property type="match status" value="1"/>
</dbReference>
<evidence type="ECO:0000259" key="7">
    <source>
        <dbReference type="Pfam" id="PF16363"/>
    </source>
</evidence>
<organism evidence="8 9">
    <name type="scientific">Arsenicibacter rosenii</name>
    <dbReference type="NCBI Taxonomy" id="1750698"/>
    <lineage>
        <taxon>Bacteria</taxon>
        <taxon>Pseudomonadati</taxon>
        <taxon>Bacteroidota</taxon>
        <taxon>Cytophagia</taxon>
        <taxon>Cytophagales</taxon>
        <taxon>Spirosomataceae</taxon>
        <taxon>Arsenicibacter</taxon>
    </lineage>
</organism>
<dbReference type="SUPFAM" id="SSF51735">
    <property type="entry name" value="NAD(P)-binding Rossmann-fold domains"/>
    <property type="match status" value="1"/>
</dbReference>
<evidence type="ECO:0000256" key="4">
    <source>
        <dbReference type="ARBA" id="ARBA00011989"/>
    </source>
</evidence>
<feature type="domain" description="NAD(P)-binding" evidence="7">
    <location>
        <begin position="5"/>
        <end position="313"/>
    </location>
</feature>
<sequence>MNKALICGVSGQDGAYLAQLLLKKGYDVYGGSRDAQMSSFTNLVRLGIKNDIRLVSLSINDFRSVLQTILRIKPDEIYNLAGQSSVGLSFEQPVETLESISVGTLNLLEAIRFSELPIRFYNAGSSECFGDTGQLAADETTPFRPRSPYGVAKAAAYWQVANYREAYQIHASTGILFNHESPLRPERFVTQKIVATACRIAKGSKETLTLGNIDIARDWGWAPDYVEAMWLMLQQDIVNAGDYVIATGKTNKLKDFIEAVFTSLDLNWEQYIDIDQSLFRPTDIAEGHANPVKAKRQLNWEARYSMQDVAREMVEARM</sequence>
<evidence type="ECO:0000313" key="8">
    <source>
        <dbReference type="EMBL" id="OIN56514.1"/>
    </source>
</evidence>
<proteinExistence type="inferred from homology"/>
<evidence type="ECO:0000256" key="6">
    <source>
        <dbReference type="ARBA" id="ARBA00059383"/>
    </source>
</evidence>
<dbReference type="GO" id="GO:0008446">
    <property type="term" value="F:GDP-mannose 4,6-dehydratase activity"/>
    <property type="evidence" value="ECO:0007669"/>
    <property type="project" value="UniProtKB-EC"/>
</dbReference>